<evidence type="ECO:0000256" key="2">
    <source>
        <dbReference type="SAM" id="MobiDB-lite"/>
    </source>
</evidence>
<evidence type="ECO:0000313" key="3">
    <source>
        <dbReference type="EMBL" id="CAG8952357.1"/>
    </source>
</evidence>
<protein>
    <submittedName>
        <fullName evidence="3">Uncharacterized protein</fullName>
    </submittedName>
</protein>
<keyword evidence="4" id="KW-1185">Reference proteome</keyword>
<feature type="region of interest" description="Disordered" evidence="2">
    <location>
        <begin position="1"/>
        <end position="25"/>
    </location>
</feature>
<gene>
    <name evidence="3" type="ORF">HYFRA_00001103</name>
</gene>
<accession>A0A9N9PSB2</accession>
<organism evidence="3 4">
    <name type="scientific">Hymenoscyphus fraxineus</name>
    <dbReference type="NCBI Taxonomy" id="746836"/>
    <lineage>
        <taxon>Eukaryota</taxon>
        <taxon>Fungi</taxon>
        <taxon>Dikarya</taxon>
        <taxon>Ascomycota</taxon>
        <taxon>Pezizomycotina</taxon>
        <taxon>Leotiomycetes</taxon>
        <taxon>Helotiales</taxon>
        <taxon>Helotiaceae</taxon>
        <taxon>Hymenoscyphus</taxon>
    </lineage>
</organism>
<sequence>MSSNNESATYDPSQRRPSSSADSGYFGDSFTSDCTTKSLDDDKVDMVVDLTDSNLEDDELVLKPDGLLNWWDKITEKAMPFWEASEVAEPEQDASKKEKISYIFSALESGIQGFSKFTRALCSEIETRDQSINELELENQTLAMRNFALANERDNVTKERDDLELECQKLAMRTSSLTYERDTVTKERDAIVKEREALKEEVGILTKRSGTETFERACAEKERDGLMEQVKMLKKDVKTDVEELKSELKQLREKNKALILQNFAMKKEAEEVRAEKKKLDVSFGIISRERDSLRTAVDNMRGEAPYHVLARWMENPGYGFGF</sequence>
<proteinExistence type="predicted"/>
<reference evidence="3" key="1">
    <citation type="submission" date="2021-07" db="EMBL/GenBank/DDBJ databases">
        <authorList>
            <person name="Durling M."/>
        </authorList>
    </citation>
    <scope>NUCLEOTIDE SEQUENCE</scope>
</reference>
<dbReference type="AlphaFoldDB" id="A0A9N9PSB2"/>
<dbReference type="EMBL" id="CAJVRL010000045">
    <property type="protein sequence ID" value="CAG8952357.1"/>
    <property type="molecule type" value="Genomic_DNA"/>
</dbReference>
<feature type="compositionally biased region" description="Polar residues" evidence="2">
    <location>
        <begin position="1"/>
        <end position="22"/>
    </location>
</feature>
<dbReference type="Proteomes" id="UP000696280">
    <property type="component" value="Unassembled WGS sequence"/>
</dbReference>
<evidence type="ECO:0000313" key="4">
    <source>
        <dbReference type="Proteomes" id="UP000696280"/>
    </source>
</evidence>
<name>A0A9N9PSB2_9HELO</name>
<feature type="coiled-coil region" evidence="1">
    <location>
        <begin position="146"/>
        <end position="268"/>
    </location>
</feature>
<dbReference type="OrthoDB" id="2383386at2759"/>
<comment type="caution">
    <text evidence="3">The sequence shown here is derived from an EMBL/GenBank/DDBJ whole genome shotgun (WGS) entry which is preliminary data.</text>
</comment>
<evidence type="ECO:0000256" key="1">
    <source>
        <dbReference type="SAM" id="Coils"/>
    </source>
</evidence>
<keyword evidence="1" id="KW-0175">Coiled coil</keyword>